<evidence type="ECO:0000259" key="2">
    <source>
        <dbReference type="Pfam" id="PF13690"/>
    </source>
</evidence>
<accession>A0ABR7T6J9</accession>
<evidence type="ECO:0000256" key="1">
    <source>
        <dbReference type="ARBA" id="ARBA00022500"/>
    </source>
</evidence>
<gene>
    <name evidence="3" type="ORF">H1S01_12380</name>
</gene>
<organism evidence="3 4">
    <name type="scientific">Heliobacterium chlorum</name>
    <dbReference type="NCBI Taxonomy" id="2698"/>
    <lineage>
        <taxon>Bacteria</taxon>
        <taxon>Bacillati</taxon>
        <taxon>Bacillota</taxon>
        <taxon>Clostridia</taxon>
        <taxon>Eubacteriales</taxon>
        <taxon>Heliobacteriaceae</taxon>
        <taxon>Heliobacterium</taxon>
    </lineage>
</organism>
<feature type="domain" description="Chemotaxis phosphatase CheX-like" evidence="2">
    <location>
        <begin position="43"/>
        <end position="128"/>
    </location>
</feature>
<dbReference type="Gene3D" id="3.40.1550.10">
    <property type="entry name" value="CheC-like"/>
    <property type="match status" value="1"/>
</dbReference>
<proteinExistence type="predicted"/>
<dbReference type="Pfam" id="PF13690">
    <property type="entry name" value="CheX"/>
    <property type="match status" value="1"/>
</dbReference>
<reference evidence="3 4" key="1">
    <citation type="submission" date="2020-07" db="EMBL/GenBank/DDBJ databases">
        <title>Draft whole-genome sequence of Heliobacterium chlorum DSM 3682, type strain.</title>
        <authorList>
            <person name="Kyndt J.A."/>
            <person name="Meyer T.E."/>
            <person name="Imhoff J.F."/>
        </authorList>
    </citation>
    <scope>NUCLEOTIDE SEQUENCE [LARGE SCALE GENOMIC DNA]</scope>
    <source>
        <strain evidence="3 4">DSM 3682</strain>
    </source>
</reference>
<dbReference type="RefSeq" id="WP_188040768.1">
    <property type="nucleotide sequence ID" value="NZ_JACVHF010000012.1"/>
</dbReference>
<dbReference type="SUPFAM" id="SSF103039">
    <property type="entry name" value="CheC-like"/>
    <property type="match status" value="1"/>
</dbReference>
<dbReference type="InterPro" id="IPR028976">
    <property type="entry name" value="CheC-like_sf"/>
</dbReference>
<evidence type="ECO:0000313" key="4">
    <source>
        <dbReference type="Proteomes" id="UP000617402"/>
    </source>
</evidence>
<evidence type="ECO:0000313" key="3">
    <source>
        <dbReference type="EMBL" id="MBC9785306.1"/>
    </source>
</evidence>
<sequence>MGGEYLANLADSLVNVMDKMAGLTCEWSEKAPQLPAITEGVTVVSLLGFTGAEKGRVVMEMDIETAQKVGEALNQEELGPFDKMIFYALSELSNIFCGAAITQINNGPRRPGLRLTPPNILVGEGLEIFGERAHLETASVFWEGGLIYIHLSTEGGATL</sequence>
<dbReference type="CDD" id="cd17906">
    <property type="entry name" value="CheX"/>
    <property type="match status" value="1"/>
</dbReference>
<protein>
    <submittedName>
        <fullName evidence="3">Chemotaxis protein CheX</fullName>
    </submittedName>
</protein>
<keyword evidence="4" id="KW-1185">Reference proteome</keyword>
<dbReference type="Proteomes" id="UP000617402">
    <property type="component" value="Unassembled WGS sequence"/>
</dbReference>
<keyword evidence="1" id="KW-0145">Chemotaxis</keyword>
<comment type="caution">
    <text evidence="3">The sequence shown here is derived from an EMBL/GenBank/DDBJ whole genome shotgun (WGS) entry which is preliminary data.</text>
</comment>
<dbReference type="EMBL" id="JACVHF010000012">
    <property type="protein sequence ID" value="MBC9785306.1"/>
    <property type="molecule type" value="Genomic_DNA"/>
</dbReference>
<name>A0ABR7T6J9_HELCL</name>
<dbReference type="InterPro" id="IPR028051">
    <property type="entry name" value="CheX-like_dom"/>
</dbReference>